<keyword evidence="3" id="KW-0963">Cytoplasm</keyword>
<dbReference type="RefSeq" id="WP_283075404.1">
    <property type="nucleotide sequence ID" value="NZ_CP121671.1"/>
</dbReference>
<dbReference type="GO" id="GO:0016787">
    <property type="term" value="F:hydrolase activity"/>
    <property type="evidence" value="ECO:0007669"/>
    <property type="project" value="UniProtKB-KW"/>
</dbReference>
<evidence type="ECO:0000313" key="4">
    <source>
        <dbReference type="EMBL" id="WFT73393.1"/>
    </source>
</evidence>
<dbReference type="Gene3D" id="3.90.950.10">
    <property type="match status" value="1"/>
</dbReference>
<comment type="caution">
    <text evidence="3">Lacks conserved residue(s) required for the propagation of feature annotation.</text>
</comment>
<comment type="function">
    <text evidence="3">Nucleoside triphosphate pyrophosphatase. May have a dual role in cell division arrest and in preventing the incorporation of modified nucleotides into cellular nucleic acids.</text>
</comment>
<dbReference type="SUPFAM" id="SSF52972">
    <property type="entry name" value="ITPase-like"/>
    <property type="match status" value="1"/>
</dbReference>
<proteinExistence type="inferred from homology"/>
<dbReference type="CDD" id="cd00555">
    <property type="entry name" value="Maf"/>
    <property type="match status" value="1"/>
</dbReference>
<dbReference type="PANTHER" id="PTHR43213">
    <property type="entry name" value="BIFUNCTIONAL DTTP/UTP PYROPHOSPHATASE/METHYLTRANSFERASE PROTEIN-RELATED"/>
    <property type="match status" value="1"/>
</dbReference>
<comment type="catalytic activity">
    <reaction evidence="3">
        <text>a ribonucleoside 5'-triphosphate + H2O = a ribonucleoside 5'-phosphate + diphosphate + H(+)</text>
        <dbReference type="Rhea" id="RHEA:23996"/>
        <dbReference type="ChEBI" id="CHEBI:15377"/>
        <dbReference type="ChEBI" id="CHEBI:15378"/>
        <dbReference type="ChEBI" id="CHEBI:33019"/>
        <dbReference type="ChEBI" id="CHEBI:58043"/>
        <dbReference type="ChEBI" id="CHEBI:61557"/>
        <dbReference type="EC" id="3.6.1.9"/>
    </reaction>
</comment>
<evidence type="ECO:0000313" key="5">
    <source>
        <dbReference type="Proteomes" id="UP001221597"/>
    </source>
</evidence>
<dbReference type="EC" id="3.6.1.9" evidence="3"/>
<name>A0ABY8ITM2_9BACI</name>
<reference evidence="4 5" key="1">
    <citation type="submission" date="2023-04" db="EMBL/GenBank/DDBJ databases">
        <title>Genome sequence of Halobacillus naozhouensis KACC 21980.</title>
        <authorList>
            <person name="Kim S."/>
            <person name="Heo J."/>
            <person name="Kwon S.-W."/>
        </authorList>
    </citation>
    <scope>NUCLEOTIDE SEQUENCE [LARGE SCALE GENOMIC DNA]</scope>
    <source>
        <strain evidence="4 5">KCTC 13234</strain>
    </source>
</reference>
<organism evidence="4 5">
    <name type="scientific">Halobacillus naozhouensis</name>
    <dbReference type="NCBI Taxonomy" id="554880"/>
    <lineage>
        <taxon>Bacteria</taxon>
        <taxon>Bacillati</taxon>
        <taxon>Bacillota</taxon>
        <taxon>Bacilli</taxon>
        <taxon>Bacillales</taxon>
        <taxon>Bacillaceae</taxon>
        <taxon>Halobacillus</taxon>
    </lineage>
</organism>
<comment type="similarity">
    <text evidence="3">Belongs to the Maf family.</text>
</comment>
<keyword evidence="5" id="KW-1185">Reference proteome</keyword>
<sequence length="172" mass="19031">MLQAGFSFEVRSSLLDEVISEDMNPEDVVQNLAEQKNTAISRSANEVVLTADTIVYQGTQLLGKPESYDEAYSMLKQLSGSCHKVYTGVSIRDSCLWVSFVVSTKVYFWTLSHDQIEWYLSKQESLDKAGGYGIQGSGALLVEKIEGDYFNVVGLPISKLTRELTAFKIAPG</sequence>
<dbReference type="InterPro" id="IPR003697">
    <property type="entry name" value="Maf-like"/>
</dbReference>
<comment type="catalytic activity">
    <reaction evidence="3">
        <text>a 2'-deoxyribonucleoside 5'-triphosphate + H2O = a 2'-deoxyribonucleoside 5'-phosphate + diphosphate + H(+)</text>
        <dbReference type="Rhea" id="RHEA:44644"/>
        <dbReference type="ChEBI" id="CHEBI:15377"/>
        <dbReference type="ChEBI" id="CHEBI:15378"/>
        <dbReference type="ChEBI" id="CHEBI:33019"/>
        <dbReference type="ChEBI" id="CHEBI:61560"/>
        <dbReference type="ChEBI" id="CHEBI:65317"/>
        <dbReference type="EC" id="3.6.1.9"/>
    </reaction>
</comment>
<comment type="subcellular location">
    <subcellularLocation>
        <location evidence="3">Cytoplasm</location>
    </subcellularLocation>
</comment>
<evidence type="ECO:0000256" key="1">
    <source>
        <dbReference type="ARBA" id="ARBA00001968"/>
    </source>
</evidence>
<comment type="cofactor">
    <cofactor evidence="1 3">
        <name>a divalent metal cation</name>
        <dbReference type="ChEBI" id="CHEBI:60240"/>
    </cofactor>
</comment>
<dbReference type="PIRSF" id="PIRSF006305">
    <property type="entry name" value="Maf"/>
    <property type="match status" value="1"/>
</dbReference>
<dbReference type="EMBL" id="CP121671">
    <property type="protein sequence ID" value="WFT73393.1"/>
    <property type="molecule type" value="Genomic_DNA"/>
</dbReference>
<dbReference type="Proteomes" id="UP001221597">
    <property type="component" value="Chromosome"/>
</dbReference>
<dbReference type="Pfam" id="PF02545">
    <property type="entry name" value="Maf"/>
    <property type="match status" value="1"/>
</dbReference>
<dbReference type="PANTHER" id="PTHR43213:SF5">
    <property type="entry name" value="BIFUNCTIONAL DTTP_UTP PYROPHOSPHATASE_METHYLTRANSFERASE PROTEIN-RELATED"/>
    <property type="match status" value="1"/>
</dbReference>
<feature type="active site" description="Proton acceptor" evidence="3">
    <location>
        <position position="52"/>
    </location>
</feature>
<keyword evidence="3" id="KW-0546">Nucleotide metabolism</keyword>
<accession>A0ABY8ITM2</accession>
<gene>
    <name evidence="4" type="ORF">P9989_13430</name>
</gene>
<dbReference type="HAMAP" id="MF_00528">
    <property type="entry name" value="Maf"/>
    <property type="match status" value="1"/>
</dbReference>
<keyword evidence="2 3" id="KW-0378">Hydrolase</keyword>
<dbReference type="NCBIfam" id="TIGR00172">
    <property type="entry name" value="maf"/>
    <property type="match status" value="1"/>
</dbReference>
<protein>
    <recommendedName>
        <fullName evidence="3">Nucleoside triphosphate pyrophosphatase</fullName>
        <ecNumber evidence="3">3.6.1.9</ecNumber>
    </recommendedName>
    <alternativeName>
        <fullName evidence="3">Nucleotide pyrophosphatase</fullName>
        <shortName evidence="3">Nucleotide PPase</shortName>
    </alternativeName>
</protein>
<evidence type="ECO:0000256" key="2">
    <source>
        <dbReference type="ARBA" id="ARBA00022801"/>
    </source>
</evidence>
<evidence type="ECO:0000256" key="3">
    <source>
        <dbReference type="HAMAP-Rule" id="MF_00528"/>
    </source>
</evidence>
<dbReference type="InterPro" id="IPR029001">
    <property type="entry name" value="ITPase-like_fam"/>
</dbReference>